<protein>
    <submittedName>
        <fullName evidence="5">GntR family transcriptional regulator</fullName>
    </submittedName>
</protein>
<dbReference type="CDD" id="cd07377">
    <property type="entry name" value="WHTH_GntR"/>
    <property type="match status" value="1"/>
</dbReference>
<evidence type="ECO:0000259" key="4">
    <source>
        <dbReference type="PROSITE" id="PS50949"/>
    </source>
</evidence>
<dbReference type="GO" id="GO:0003700">
    <property type="term" value="F:DNA-binding transcription factor activity"/>
    <property type="evidence" value="ECO:0007669"/>
    <property type="project" value="InterPro"/>
</dbReference>
<dbReference type="PROSITE" id="PS50949">
    <property type="entry name" value="HTH_GNTR"/>
    <property type="match status" value="1"/>
</dbReference>
<dbReference type="SMART" id="SM00866">
    <property type="entry name" value="UTRA"/>
    <property type="match status" value="1"/>
</dbReference>
<dbReference type="InterPro" id="IPR036390">
    <property type="entry name" value="WH_DNA-bd_sf"/>
</dbReference>
<dbReference type="InterPro" id="IPR028978">
    <property type="entry name" value="Chorismate_lyase_/UTRA_dom_sf"/>
</dbReference>
<keyword evidence="6" id="KW-1185">Reference proteome</keyword>
<dbReference type="InterPro" id="IPR011663">
    <property type="entry name" value="UTRA"/>
</dbReference>
<dbReference type="Proteomes" id="UP000502508">
    <property type="component" value="Chromosome"/>
</dbReference>
<evidence type="ECO:0000313" key="6">
    <source>
        <dbReference type="Proteomes" id="UP000502508"/>
    </source>
</evidence>
<dbReference type="SUPFAM" id="SSF64288">
    <property type="entry name" value="Chorismate lyase-like"/>
    <property type="match status" value="1"/>
</dbReference>
<accession>A0A6F8XP26</accession>
<dbReference type="PANTHER" id="PTHR44846:SF17">
    <property type="entry name" value="GNTR-FAMILY TRANSCRIPTIONAL REGULATOR"/>
    <property type="match status" value="1"/>
</dbReference>
<proteinExistence type="predicted"/>
<evidence type="ECO:0000256" key="2">
    <source>
        <dbReference type="ARBA" id="ARBA00023125"/>
    </source>
</evidence>
<keyword evidence="1" id="KW-0805">Transcription regulation</keyword>
<dbReference type="EMBL" id="AP022870">
    <property type="protein sequence ID" value="BCB75518.1"/>
    <property type="molecule type" value="Genomic_DNA"/>
</dbReference>
<dbReference type="SMART" id="SM00345">
    <property type="entry name" value="HTH_GNTR"/>
    <property type="match status" value="1"/>
</dbReference>
<evidence type="ECO:0000256" key="3">
    <source>
        <dbReference type="ARBA" id="ARBA00023163"/>
    </source>
</evidence>
<keyword evidence="2" id="KW-0238">DNA-binding</keyword>
<keyword evidence="3" id="KW-0804">Transcription</keyword>
<organism evidence="5 6">
    <name type="scientific">Phytohabitans flavus</name>
    <dbReference type="NCBI Taxonomy" id="1076124"/>
    <lineage>
        <taxon>Bacteria</taxon>
        <taxon>Bacillati</taxon>
        <taxon>Actinomycetota</taxon>
        <taxon>Actinomycetes</taxon>
        <taxon>Micromonosporales</taxon>
        <taxon>Micromonosporaceae</taxon>
    </lineage>
</organism>
<dbReference type="InterPro" id="IPR050679">
    <property type="entry name" value="Bact_HTH_transcr_reg"/>
</dbReference>
<reference evidence="5 6" key="2">
    <citation type="submission" date="2020-03" db="EMBL/GenBank/DDBJ databases">
        <authorList>
            <person name="Ichikawa N."/>
            <person name="Kimura A."/>
            <person name="Kitahashi Y."/>
            <person name="Uohara A."/>
        </authorList>
    </citation>
    <scope>NUCLEOTIDE SEQUENCE [LARGE SCALE GENOMIC DNA]</scope>
    <source>
        <strain evidence="5 6">NBRC 107702</strain>
    </source>
</reference>
<dbReference type="GO" id="GO:0045892">
    <property type="term" value="P:negative regulation of DNA-templated transcription"/>
    <property type="evidence" value="ECO:0007669"/>
    <property type="project" value="TreeGrafter"/>
</dbReference>
<evidence type="ECO:0000313" key="5">
    <source>
        <dbReference type="EMBL" id="BCB75518.1"/>
    </source>
</evidence>
<dbReference type="InterPro" id="IPR036388">
    <property type="entry name" value="WH-like_DNA-bd_sf"/>
</dbReference>
<dbReference type="GO" id="GO:0003677">
    <property type="term" value="F:DNA binding"/>
    <property type="evidence" value="ECO:0007669"/>
    <property type="project" value="UniProtKB-KW"/>
</dbReference>
<dbReference type="Pfam" id="PF07702">
    <property type="entry name" value="UTRA"/>
    <property type="match status" value="1"/>
</dbReference>
<reference evidence="5 6" key="1">
    <citation type="submission" date="2020-03" db="EMBL/GenBank/DDBJ databases">
        <title>Whole genome shotgun sequence of Phytohabitans flavus NBRC 107702.</title>
        <authorList>
            <person name="Komaki H."/>
            <person name="Tamura T."/>
        </authorList>
    </citation>
    <scope>NUCLEOTIDE SEQUENCE [LARGE SCALE GENOMIC DNA]</scope>
    <source>
        <strain evidence="5 6">NBRC 107702</strain>
    </source>
</reference>
<dbReference type="RefSeq" id="WP_173035363.1">
    <property type="nucleotide sequence ID" value="NZ_AP022870.1"/>
</dbReference>
<dbReference type="Gene3D" id="3.40.1410.10">
    <property type="entry name" value="Chorismate lyase-like"/>
    <property type="match status" value="1"/>
</dbReference>
<dbReference type="Gene3D" id="1.10.10.10">
    <property type="entry name" value="Winged helix-like DNA-binding domain superfamily/Winged helix DNA-binding domain"/>
    <property type="match status" value="1"/>
</dbReference>
<evidence type="ECO:0000256" key="1">
    <source>
        <dbReference type="ARBA" id="ARBA00023015"/>
    </source>
</evidence>
<dbReference type="KEGG" id="pfla:Pflav_019280"/>
<dbReference type="InterPro" id="IPR000524">
    <property type="entry name" value="Tscrpt_reg_HTH_GntR"/>
</dbReference>
<dbReference type="PANTHER" id="PTHR44846">
    <property type="entry name" value="MANNOSYL-D-GLYCERATE TRANSPORT/METABOLISM SYSTEM REPRESSOR MNGR-RELATED"/>
    <property type="match status" value="1"/>
</dbReference>
<dbReference type="SUPFAM" id="SSF46785">
    <property type="entry name" value="Winged helix' DNA-binding domain"/>
    <property type="match status" value="1"/>
</dbReference>
<dbReference type="AlphaFoldDB" id="A0A6F8XP26"/>
<feature type="domain" description="HTH gntR-type" evidence="4">
    <location>
        <begin position="9"/>
        <end position="77"/>
    </location>
</feature>
<dbReference type="Pfam" id="PF00392">
    <property type="entry name" value="GntR"/>
    <property type="match status" value="1"/>
</dbReference>
<gene>
    <name evidence="5" type="ORF">Pflav_019280</name>
</gene>
<name>A0A6F8XP26_9ACTN</name>
<sequence length="263" mass="29276">MSINPGAAEFPHRQIAAQLRERIRRGDWAPGERLPSIPAIAEMFGVAKQTVQRTVDQLRVEGLLITKPGSGTYVRGTRRRLNRLSRGRYGAHRGYHADLAARYRQHLTEVGRAPAPPEVADAFGVRDGTELVVRRYIVRTDDVPVEVGASWFRVDAVGGTSLERREAFGRPLYQEAEEVTGRQYVSATDTISARQPSREEAEILQIRPDTPVLHLLHVAYDRDHKPIEVAQATWPGPMTTLTEEYKIPAPLPDPDPDPGLALG</sequence>